<evidence type="ECO:0000256" key="5">
    <source>
        <dbReference type="HAMAP-Rule" id="MF_01962"/>
    </source>
</evidence>
<dbReference type="GO" id="GO:0006146">
    <property type="term" value="P:adenine catabolic process"/>
    <property type="evidence" value="ECO:0007669"/>
    <property type="project" value="UniProtKB-UniRule"/>
</dbReference>
<evidence type="ECO:0000313" key="7">
    <source>
        <dbReference type="EMBL" id="KZC94181.1"/>
    </source>
</evidence>
<comment type="caution">
    <text evidence="7">The sequence shown here is derived from an EMBL/GenBank/DDBJ whole genome shotgun (WGS) entry which is preliminary data.</text>
</comment>
<dbReference type="PANTHER" id="PTHR43114:SF6">
    <property type="entry name" value="ADENINE DEAMINASE"/>
    <property type="match status" value="1"/>
</dbReference>
<keyword evidence="4 5" id="KW-0546">Nucleotide metabolism</keyword>
<dbReference type="GO" id="GO:0043103">
    <property type="term" value="P:hypoxanthine salvage"/>
    <property type="evidence" value="ECO:0007669"/>
    <property type="project" value="UniProtKB-UniRule"/>
</dbReference>
<feature type="binding site" evidence="5">
    <location>
        <position position="192"/>
    </location>
    <ligand>
        <name>Zn(2+)</name>
        <dbReference type="ChEBI" id="CHEBI:29105"/>
        <note>catalytic</note>
    </ligand>
</feature>
<dbReference type="SUPFAM" id="SSF51556">
    <property type="entry name" value="Metallo-dependent hydrolases"/>
    <property type="match status" value="1"/>
</dbReference>
<gene>
    <name evidence="7" type="ORF">AWH51_14025</name>
</gene>
<dbReference type="NCBIfam" id="TIGR01430">
    <property type="entry name" value="aden_deam"/>
    <property type="match status" value="1"/>
</dbReference>
<dbReference type="EC" id="3.5.4.2" evidence="5"/>
<reference evidence="7 8" key="1">
    <citation type="submission" date="2016-01" db="EMBL/GenBank/DDBJ databases">
        <title>Draft genome sequence of Clavibacter michiganensis subsp. tessellarius DOAB 609.</title>
        <authorList>
            <person name="Tambong J.T."/>
        </authorList>
    </citation>
    <scope>NUCLEOTIDE SEQUENCE [LARGE SCALE GENOMIC DNA]</scope>
    <source>
        <strain evidence="7 8">DOAB 609</strain>
    </source>
</reference>
<dbReference type="GO" id="GO:0009117">
    <property type="term" value="P:nucleotide metabolic process"/>
    <property type="evidence" value="ECO:0007669"/>
    <property type="project" value="UniProtKB-KW"/>
</dbReference>
<evidence type="ECO:0000256" key="3">
    <source>
        <dbReference type="ARBA" id="ARBA00022833"/>
    </source>
</evidence>
<dbReference type="OrthoDB" id="105475at2"/>
<feature type="active site" description="Proton donor" evidence="5">
    <location>
        <position position="195"/>
    </location>
</feature>
<accession>A0A154UYL3</accession>
<feature type="binding site" evidence="5">
    <location>
        <position position="12"/>
    </location>
    <ligand>
        <name>Zn(2+)</name>
        <dbReference type="ChEBI" id="CHEBI:29105"/>
        <note>catalytic</note>
    </ligand>
</feature>
<dbReference type="InterPro" id="IPR001365">
    <property type="entry name" value="A_deaminase_dom"/>
</dbReference>
<dbReference type="InterPro" id="IPR032466">
    <property type="entry name" value="Metal_Hydrolase"/>
</dbReference>
<evidence type="ECO:0000313" key="8">
    <source>
        <dbReference type="Proteomes" id="UP000076218"/>
    </source>
</evidence>
<protein>
    <recommendedName>
        <fullName evidence="5">Adenine deaminase</fullName>
        <shortName evidence="5">ADE</shortName>
        <ecNumber evidence="5">3.5.4.2</ecNumber>
    </recommendedName>
    <alternativeName>
        <fullName evidence="5">Adenine aminohydrolase</fullName>
        <shortName evidence="5">AAH</shortName>
    </alternativeName>
</protein>
<dbReference type="AlphaFoldDB" id="A0A154UYL3"/>
<feature type="binding site" evidence="5">
    <location>
        <position position="14"/>
    </location>
    <ligand>
        <name>Zn(2+)</name>
        <dbReference type="ChEBI" id="CHEBI:29105"/>
        <note>catalytic</note>
    </ligand>
</feature>
<feature type="domain" description="Adenosine deaminase" evidence="6">
    <location>
        <begin position="7"/>
        <end position="328"/>
    </location>
</feature>
<organism evidence="7 8">
    <name type="scientific">Clavibacter tessellarius</name>
    <dbReference type="NCBI Taxonomy" id="31965"/>
    <lineage>
        <taxon>Bacteria</taxon>
        <taxon>Bacillati</taxon>
        <taxon>Actinomycetota</taxon>
        <taxon>Actinomycetes</taxon>
        <taxon>Micrococcales</taxon>
        <taxon>Microbacteriaceae</taxon>
        <taxon>Clavibacter</taxon>
    </lineage>
</organism>
<feature type="binding site" evidence="5">
    <location>
        <position position="273"/>
    </location>
    <ligand>
        <name>Zn(2+)</name>
        <dbReference type="ChEBI" id="CHEBI:29105"/>
        <note>catalytic</note>
    </ligand>
</feature>
<sequence length="333" mass="36494">MISTLPPTAELHLHVEGTLEPELVFELAERNGVELPYAGIEDLRSRYAFTDLQSFLDLYYACTAVLRTRRDFHDLAAAYLERAAADGIRHVEMSFDPQAHTSRGVAIDDVVDGLLDALRDARVRHGISGGLILSFLRDRPVEEAMATLESVAGRAHEILAVGLDSAEVGYPPSLFVDVFARARELGLHAVAHAGEEGPPAYVWEALDLLHVERVDHGVRCLEDPALVDRLVADRIPLTVCPLSNVRLGVNETLDEHALPELLARGVLAMVNSDDPAYFGGYLGENLRQLRVAHAFDDDAVALLARNSFHAAFLSDERRAELLAAVDAWRASAL</sequence>
<evidence type="ECO:0000256" key="2">
    <source>
        <dbReference type="ARBA" id="ARBA00022801"/>
    </source>
</evidence>
<dbReference type="Gene3D" id="3.20.20.140">
    <property type="entry name" value="Metal-dependent hydrolases"/>
    <property type="match status" value="1"/>
</dbReference>
<comment type="function">
    <text evidence="5">Catalyzes the hydrolytic deamination of adenine to hypoxanthine. Plays an important role in the purine salvage pathway and in nitrogen catabolism.</text>
</comment>
<proteinExistence type="inferred from homology"/>
<dbReference type="STRING" id="31965.AWH51_14025"/>
<dbReference type="RefSeq" id="WP_063072352.1">
    <property type="nucleotide sequence ID" value="NZ_LQXA01000047.1"/>
</dbReference>
<keyword evidence="3 5" id="KW-0862">Zinc</keyword>
<dbReference type="EMBL" id="LQXA01000047">
    <property type="protein sequence ID" value="KZC94181.1"/>
    <property type="molecule type" value="Genomic_DNA"/>
</dbReference>
<feature type="binding site" evidence="5">
    <location>
        <position position="274"/>
    </location>
    <ligand>
        <name>substrate</name>
    </ligand>
</feature>
<dbReference type="GO" id="GO:0008270">
    <property type="term" value="F:zinc ion binding"/>
    <property type="evidence" value="ECO:0007669"/>
    <property type="project" value="UniProtKB-UniRule"/>
</dbReference>
<dbReference type="InterPro" id="IPR028892">
    <property type="entry name" value="ADE"/>
</dbReference>
<dbReference type="NCBIfam" id="NF006850">
    <property type="entry name" value="PRK09358.1-6"/>
    <property type="match status" value="1"/>
</dbReference>
<dbReference type="InterPro" id="IPR006330">
    <property type="entry name" value="Ado/ade_deaminase"/>
</dbReference>
<evidence type="ECO:0000256" key="4">
    <source>
        <dbReference type="ARBA" id="ARBA00023080"/>
    </source>
</evidence>
<dbReference type="GO" id="GO:0005829">
    <property type="term" value="C:cytosol"/>
    <property type="evidence" value="ECO:0007669"/>
    <property type="project" value="TreeGrafter"/>
</dbReference>
<comment type="cofactor">
    <cofactor evidence="5">
        <name>Zn(2+)</name>
        <dbReference type="ChEBI" id="CHEBI:29105"/>
    </cofactor>
    <text evidence="5">Binds 1 zinc ion per subunit.</text>
</comment>
<feature type="site" description="Important for catalytic activity" evidence="5">
    <location>
        <position position="216"/>
    </location>
</feature>
<dbReference type="HAMAP" id="MF_01962">
    <property type="entry name" value="Adenine_deaminase"/>
    <property type="match status" value="1"/>
</dbReference>
<evidence type="ECO:0000256" key="1">
    <source>
        <dbReference type="ARBA" id="ARBA00022723"/>
    </source>
</evidence>
<name>A0A154UYL3_9MICO</name>
<keyword evidence="2 5" id="KW-0378">Hydrolase</keyword>
<dbReference type="CDD" id="cd01320">
    <property type="entry name" value="ADA"/>
    <property type="match status" value="1"/>
</dbReference>
<evidence type="ECO:0000259" key="6">
    <source>
        <dbReference type="Pfam" id="PF00962"/>
    </source>
</evidence>
<dbReference type="PANTHER" id="PTHR43114">
    <property type="entry name" value="ADENINE DEAMINASE"/>
    <property type="match status" value="1"/>
</dbReference>
<dbReference type="Pfam" id="PF00962">
    <property type="entry name" value="A_deaminase"/>
    <property type="match status" value="1"/>
</dbReference>
<keyword evidence="1 5" id="KW-0479">Metal-binding</keyword>
<comment type="similarity">
    <text evidence="5">Belongs to the metallo-dependent hydrolases superfamily. Adenosine and AMP deaminases family. Adenine deaminase type 2 subfamily.</text>
</comment>
<comment type="catalytic activity">
    <reaction evidence="5">
        <text>adenine + H2O + H(+) = hypoxanthine + NH4(+)</text>
        <dbReference type="Rhea" id="RHEA:23688"/>
        <dbReference type="ChEBI" id="CHEBI:15377"/>
        <dbReference type="ChEBI" id="CHEBI:15378"/>
        <dbReference type="ChEBI" id="CHEBI:16708"/>
        <dbReference type="ChEBI" id="CHEBI:17368"/>
        <dbReference type="ChEBI" id="CHEBI:28938"/>
        <dbReference type="EC" id="3.5.4.2"/>
    </reaction>
</comment>
<dbReference type="Proteomes" id="UP000076218">
    <property type="component" value="Unassembled WGS sequence"/>
</dbReference>
<dbReference type="GO" id="GO:0000034">
    <property type="term" value="F:adenine deaminase activity"/>
    <property type="evidence" value="ECO:0007669"/>
    <property type="project" value="UniProtKB-UniRule"/>
</dbReference>